<keyword evidence="2" id="KW-1185">Reference proteome</keyword>
<evidence type="ECO:0000313" key="2">
    <source>
        <dbReference type="Proteomes" id="UP001642360"/>
    </source>
</evidence>
<dbReference type="EMBL" id="CAUOFW020003158">
    <property type="protein sequence ID" value="CAK9158334.1"/>
    <property type="molecule type" value="Genomic_DNA"/>
</dbReference>
<gene>
    <name evidence="1" type="ORF">ILEXP_LOCUS26960</name>
</gene>
<protein>
    <submittedName>
        <fullName evidence="1">Uncharacterized protein</fullName>
    </submittedName>
</protein>
<evidence type="ECO:0000313" key="1">
    <source>
        <dbReference type="EMBL" id="CAK9158334.1"/>
    </source>
</evidence>
<organism evidence="1 2">
    <name type="scientific">Ilex paraguariensis</name>
    <name type="common">yerba mate</name>
    <dbReference type="NCBI Taxonomy" id="185542"/>
    <lineage>
        <taxon>Eukaryota</taxon>
        <taxon>Viridiplantae</taxon>
        <taxon>Streptophyta</taxon>
        <taxon>Embryophyta</taxon>
        <taxon>Tracheophyta</taxon>
        <taxon>Spermatophyta</taxon>
        <taxon>Magnoliopsida</taxon>
        <taxon>eudicotyledons</taxon>
        <taxon>Gunneridae</taxon>
        <taxon>Pentapetalae</taxon>
        <taxon>asterids</taxon>
        <taxon>campanulids</taxon>
        <taxon>Aquifoliales</taxon>
        <taxon>Aquifoliaceae</taxon>
        <taxon>Ilex</taxon>
    </lineage>
</organism>
<name>A0ABC8ST06_9AQUA</name>
<dbReference type="AlphaFoldDB" id="A0ABC8ST06"/>
<sequence>MTLLKGGVAAFRIFNKKNATTQKLKLRIDTTGIRCWGEALVIVNPVDLEELEARLHELAVLSSMADAASIIGGSVHAISQHERKKVGQLFLECYRWSDKNEDLHLLIDKILNLEKLIENG</sequence>
<accession>A0ABC8ST06</accession>
<reference evidence="1 2" key="1">
    <citation type="submission" date="2024-02" db="EMBL/GenBank/DDBJ databases">
        <authorList>
            <person name="Vignale AGUSTIN F."/>
            <person name="Sosa J E."/>
            <person name="Modenutti C."/>
        </authorList>
    </citation>
    <scope>NUCLEOTIDE SEQUENCE [LARGE SCALE GENOMIC DNA]</scope>
</reference>
<dbReference type="Proteomes" id="UP001642360">
    <property type="component" value="Unassembled WGS sequence"/>
</dbReference>
<proteinExistence type="predicted"/>
<comment type="caution">
    <text evidence="1">The sequence shown here is derived from an EMBL/GenBank/DDBJ whole genome shotgun (WGS) entry which is preliminary data.</text>
</comment>